<reference evidence="2" key="1">
    <citation type="journal article" date="2020" name="Nature">
        <title>Giant virus diversity and host interactions through global metagenomics.</title>
        <authorList>
            <person name="Schulz F."/>
            <person name="Roux S."/>
            <person name="Paez-Espino D."/>
            <person name="Jungbluth S."/>
            <person name="Walsh D.A."/>
            <person name="Denef V.J."/>
            <person name="McMahon K.D."/>
            <person name="Konstantinidis K.T."/>
            <person name="Eloe-Fadrosh E.A."/>
            <person name="Kyrpides N.C."/>
            <person name="Woyke T."/>
        </authorList>
    </citation>
    <scope>NUCLEOTIDE SEQUENCE</scope>
    <source>
        <strain evidence="2">GVMAG-M-3300023179-2</strain>
    </source>
</reference>
<feature type="region of interest" description="Disordered" evidence="1">
    <location>
        <begin position="113"/>
        <end position="251"/>
    </location>
</feature>
<feature type="compositionally biased region" description="Low complexity" evidence="1">
    <location>
        <begin position="151"/>
        <end position="176"/>
    </location>
</feature>
<feature type="compositionally biased region" description="Low complexity" evidence="1">
    <location>
        <begin position="239"/>
        <end position="251"/>
    </location>
</feature>
<feature type="compositionally biased region" description="Basic residues" evidence="1">
    <location>
        <begin position="181"/>
        <end position="201"/>
    </location>
</feature>
<feature type="compositionally biased region" description="Basic and acidic residues" evidence="1">
    <location>
        <begin position="130"/>
        <end position="146"/>
    </location>
</feature>
<name>A0A6C0EEG4_9ZZZZ</name>
<feature type="compositionally biased region" description="Basic and acidic residues" evidence="1">
    <location>
        <begin position="202"/>
        <end position="238"/>
    </location>
</feature>
<proteinExistence type="predicted"/>
<organism evidence="2">
    <name type="scientific">viral metagenome</name>
    <dbReference type="NCBI Taxonomy" id="1070528"/>
    <lineage>
        <taxon>unclassified sequences</taxon>
        <taxon>metagenomes</taxon>
        <taxon>organismal metagenomes</taxon>
    </lineage>
</organism>
<protein>
    <submittedName>
        <fullName evidence="2">Uncharacterized protein</fullName>
    </submittedName>
</protein>
<dbReference type="EMBL" id="MN739800">
    <property type="protein sequence ID" value="QHT26649.1"/>
    <property type="molecule type" value="Genomic_DNA"/>
</dbReference>
<evidence type="ECO:0000313" key="2">
    <source>
        <dbReference type="EMBL" id="QHT26649.1"/>
    </source>
</evidence>
<accession>A0A6C0EEG4</accession>
<dbReference type="AlphaFoldDB" id="A0A6C0EEG4"/>
<evidence type="ECO:0000256" key="1">
    <source>
        <dbReference type="SAM" id="MobiDB-lite"/>
    </source>
</evidence>
<sequence length="284" mass="32379">MGLKNSKENIENIDSINWNNISSDISTQAPFNNLSNDAKILISNLNNYNYTESDHEMSEINNILSKINNKQNINDKIFYNNINTNTNKESEMFSETSPFISSEMYNYLIKSKNDTQVGGGGKNLKKKKSFSSEDHSKITHDTRGIDLENDSTTSTTSTNEELFSDSSSSNISDSSSEQIIKKKNNKMKHQPNKHQNNKHQNNKHENNKHENNKHENVKHENVKHENNKKNKKINHTENTENSENSLSYVSSSAKYDDKIQSSNSHNSTTINSVRTSEINMLSDI</sequence>